<organism evidence="1 2">
    <name type="scientific">Filimonas zeae</name>
    <dbReference type="NCBI Taxonomy" id="1737353"/>
    <lineage>
        <taxon>Bacteria</taxon>
        <taxon>Pseudomonadati</taxon>
        <taxon>Bacteroidota</taxon>
        <taxon>Chitinophagia</taxon>
        <taxon>Chitinophagales</taxon>
        <taxon>Chitinophagaceae</taxon>
        <taxon>Filimonas</taxon>
    </lineage>
</organism>
<evidence type="ECO:0000313" key="2">
    <source>
        <dbReference type="Proteomes" id="UP000627292"/>
    </source>
</evidence>
<dbReference type="AlphaFoldDB" id="A0A917J382"/>
<accession>A0A917J382</accession>
<keyword evidence="2" id="KW-1185">Reference proteome</keyword>
<name>A0A917J382_9BACT</name>
<evidence type="ECO:0000313" key="1">
    <source>
        <dbReference type="EMBL" id="GGH79712.1"/>
    </source>
</evidence>
<dbReference type="Proteomes" id="UP000627292">
    <property type="component" value="Unassembled WGS sequence"/>
</dbReference>
<reference evidence="1" key="2">
    <citation type="submission" date="2020-09" db="EMBL/GenBank/DDBJ databases">
        <authorList>
            <person name="Sun Q."/>
            <person name="Zhou Y."/>
        </authorList>
    </citation>
    <scope>NUCLEOTIDE SEQUENCE</scope>
    <source>
        <strain evidence="1">CGMCC 1.15290</strain>
    </source>
</reference>
<comment type="caution">
    <text evidence="1">The sequence shown here is derived from an EMBL/GenBank/DDBJ whole genome shotgun (WGS) entry which is preliminary data.</text>
</comment>
<proteinExistence type="predicted"/>
<dbReference type="RefSeq" id="WP_188957567.1">
    <property type="nucleotide sequence ID" value="NZ_BMIB01000005.1"/>
</dbReference>
<reference evidence="1" key="1">
    <citation type="journal article" date="2014" name="Int. J. Syst. Evol. Microbiol.">
        <title>Complete genome sequence of Corynebacterium casei LMG S-19264T (=DSM 44701T), isolated from a smear-ripened cheese.</title>
        <authorList>
            <consortium name="US DOE Joint Genome Institute (JGI-PGF)"/>
            <person name="Walter F."/>
            <person name="Albersmeier A."/>
            <person name="Kalinowski J."/>
            <person name="Ruckert C."/>
        </authorList>
    </citation>
    <scope>NUCLEOTIDE SEQUENCE</scope>
    <source>
        <strain evidence="1">CGMCC 1.15290</strain>
    </source>
</reference>
<dbReference type="EMBL" id="BMIB01000005">
    <property type="protein sequence ID" value="GGH79712.1"/>
    <property type="molecule type" value="Genomic_DNA"/>
</dbReference>
<protein>
    <submittedName>
        <fullName evidence="1">Uncharacterized protein</fullName>
    </submittedName>
</protein>
<sequence length="120" mass="13508">MNKKRQLGHINNLADLQKEIQQVNTRIKLHEKDLKARWDRLPQETIKATLGSVIPFFLRNQVAGKTWTILKSAISLFAGAKDKKVNPTDWKGFLLANAKHLGLIAALRGLTGLVKKKKSD</sequence>
<gene>
    <name evidence="1" type="ORF">GCM10011379_49490</name>
</gene>